<accession>A0A1V3XMV5</accession>
<dbReference type="EMBL" id="MVBN01000002">
    <property type="protein sequence ID" value="OOK80553.1"/>
    <property type="molecule type" value="Genomic_DNA"/>
</dbReference>
<name>A0A1V3XMV5_MYCKA</name>
<proteinExistence type="predicted"/>
<protein>
    <submittedName>
        <fullName evidence="2">Uncharacterized protein</fullName>
    </submittedName>
</protein>
<sequence>MRSGIGPDDHRDKEDTMPQYAALTYTRDIDWSAPSRPPTWPTT</sequence>
<evidence type="ECO:0000313" key="3">
    <source>
        <dbReference type="Proteomes" id="UP000188532"/>
    </source>
</evidence>
<reference evidence="3 4" key="1">
    <citation type="submission" date="2017-02" db="EMBL/GenBank/DDBJ databases">
        <title>Complete genome sequences of Mycobacterium kansasii strains isolated from rhesus macaques.</title>
        <authorList>
            <person name="Panda A."/>
            <person name="Nagaraj S."/>
            <person name="Zhao X."/>
            <person name="Tettelin H."/>
            <person name="Detolla L.J."/>
        </authorList>
    </citation>
    <scope>NUCLEOTIDE SEQUENCE [LARGE SCALE GENOMIC DNA]</scope>
    <source>
        <strain evidence="2 3">11-3469</strain>
        <strain evidence="1 4">11-3813</strain>
    </source>
</reference>
<dbReference type="Proteomes" id="UP000188532">
    <property type="component" value="Unassembled WGS sequence"/>
</dbReference>
<comment type="caution">
    <text evidence="2">The sequence shown here is derived from an EMBL/GenBank/DDBJ whole genome shotgun (WGS) entry which is preliminary data.</text>
</comment>
<dbReference type="EMBL" id="MVBM01000002">
    <property type="protein sequence ID" value="OOK78873.1"/>
    <property type="molecule type" value="Genomic_DNA"/>
</dbReference>
<dbReference type="Proteomes" id="UP000189229">
    <property type="component" value="Unassembled WGS sequence"/>
</dbReference>
<organism evidence="2 3">
    <name type="scientific">Mycobacterium kansasii</name>
    <dbReference type="NCBI Taxonomy" id="1768"/>
    <lineage>
        <taxon>Bacteria</taxon>
        <taxon>Bacillati</taxon>
        <taxon>Actinomycetota</taxon>
        <taxon>Actinomycetes</taxon>
        <taxon>Mycobacteriales</taxon>
        <taxon>Mycobacteriaceae</taxon>
        <taxon>Mycobacterium</taxon>
    </lineage>
</organism>
<evidence type="ECO:0000313" key="4">
    <source>
        <dbReference type="Proteomes" id="UP000189229"/>
    </source>
</evidence>
<evidence type="ECO:0000313" key="2">
    <source>
        <dbReference type="EMBL" id="OOK80553.1"/>
    </source>
</evidence>
<gene>
    <name evidence="2" type="ORF">BZL29_2488</name>
    <name evidence="1" type="ORF">BZL30_2514</name>
</gene>
<evidence type="ECO:0000313" key="1">
    <source>
        <dbReference type="EMBL" id="OOK78873.1"/>
    </source>
</evidence>
<dbReference type="AlphaFoldDB" id="A0A1V3XMV5"/>